<dbReference type="AlphaFoldDB" id="A0A9X0CER7"/>
<proteinExistence type="predicted"/>
<accession>A0A9X0CER7</accession>
<gene>
    <name evidence="1" type="ORF">OS493_028765</name>
</gene>
<reference evidence="1" key="1">
    <citation type="submission" date="2023-01" db="EMBL/GenBank/DDBJ databases">
        <title>Genome assembly of the deep-sea coral Lophelia pertusa.</title>
        <authorList>
            <person name="Herrera S."/>
            <person name="Cordes E."/>
        </authorList>
    </citation>
    <scope>NUCLEOTIDE SEQUENCE</scope>
    <source>
        <strain evidence="1">USNM1676648</strain>
        <tissue evidence="1">Polyp</tissue>
    </source>
</reference>
<name>A0A9X0CER7_9CNID</name>
<dbReference type="EMBL" id="MU827805">
    <property type="protein sequence ID" value="KAJ7326042.1"/>
    <property type="molecule type" value="Genomic_DNA"/>
</dbReference>
<dbReference type="Proteomes" id="UP001163046">
    <property type="component" value="Unassembled WGS sequence"/>
</dbReference>
<keyword evidence="2" id="KW-1185">Reference proteome</keyword>
<sequence>MYVICQQPQVSSSTKDGTLVMKLRMRNGSISFNEKDAVWNEKWRPPDGLLAELSEKWVNVAEAELEIYHVEDTGAIRVEIRTRPRIPFFLRWLF</sequence>
<evidence type="ECO:0000313" key="2">
    <source>
        <dbReference type="Proteomes" id="UP001163046"/>
    </source>
</evidence>
<comment type="caution">
    <text evidence="1">The sequence shown here is derived from an EMBL/GenBank/DDBJ whole genome shotgun (WGS) entry which is preliminary data.</text>
</comment>
<evidence type="ECO:0000313" key="1">
    <source>
        <dbReference type="EMBL" id="KAJ7326042.1"/>
    </source>
</evidence>
<protein>
    <submittedName>
        <fullName evidence="1">Uncharacterized protein</fullName>
    </submittedName>
</protein>
<organism evidence="1 2">
    <name type="scientific">Desmophyllum pertusum</name>
    <dbReference type="NCBI Taxonomy" id="174260"/>
    <lineage>
        <taxon>Eukaryota</taxon>
        <taxon>Metazoa</taxon>
        <taxon>Cnidaria</taxon>
        <taxon>Anthozoa</taxon>
        <taxon>Hexacorallia</taxon>
        <taxon>Scleractinia</taxon>
        <taxon>Caryophylliina</taxon>
        <taxon>Caryophylliidae</taxon>
        <taxon>Desmophyllum</taxon>
    </lineage>
</organism>